<gene>
    <name evidence="2" type="ORF">L0M99_02000</name>
</gene>
<dbReference type="Gene3D" id="3.30.565.60">
    <property type="match status" value="1"/>
</dbReference>
<dbReference type="Gene3D" id="3.30.950.30">
    <property type="entry name" value="Schlafen, AAA domain"/>
    <property type="match status" value="1"/>
</dbReference>
<dbReference type="Proteomes" id="UP001200537">
    <property type="component" value="Unassembled WGS sequence"/>
</dbReference>
<dbReference type="PANTHER" id="PTHR30595">
    <property type="entry name" value="GLPR-RELATED TRANSCRIPTIONAL REPRESSOR"/>
    <property type="match status" value="1"/>
</dbReference>
<protein>
    <submittedName>
        <fullName evidence="2">DNA binding domain-containing protein</fullName>
    </submittedName>
</protein>
<evidence type="ECO:0000313" key="2">
    <source>
        <dbReference type="EMBL" id="MCG4617271.1"/>
    </source>
</evidence>
<evidence type="ECO:0000259" key="1">
    <source>
        <dbReference type="Pfam" id="PF04326"/>
    </source>
</evidence>
<dbReference type="InterPro" id="IPR038475">
    <property type="entry name" value="RecG_C_sf"/>
</dbReference>
<dbReference type="EMBL" id="JAKNHJ010000003">
    <property type="protein sequence ID" value="MCG4617271.1"/>
    <property type="molecule type" value="Genomic_DNA"/>
</dbReference>
<dbReference type="AlphaFoldDB" id="A0AAJ1EXI8"/>
<dbReference type="InterPro" id="IPR007421">
    <property type="entry name" value="Schlafen_AlbA_2_dom"/>
</dbReference>
<name>A0AAJ1EXI8_9ACTO</name>
<evidence type="ECO:0000313" key="3">
    <source>
        <dbReference type="Proteomes" id="UP001200537"/>
    </source>
</evidence>
<comment type="caution">
    <text evidence="2">The sequence shown here is derived from an EMBL/GenBank/DDBJ whole genome shotgun (WGS) entry which is preliminary data.</text>
</comment>
<proteinExistence type="predicted"/>
<dbReference type="PANTHER" id="PTHR30595:SF6">
    <property type="entry name" value="SCHLAFEN ALBA-2 DOMAIN-CONTAINING PROTEIN"/>
    <property type="match status" value="1"/>
</dbReference>
<reference evidence="2" key="1">
    <citation type="submission" date="2022-01" db="EMBL/GenBank/DDBJ databases">
        <title>Collection of gut derived symbiotic bacterial strains cultured from healthy donors.</title>
        <authorList>
            <person name="Lin H."/>
            <person name="Kohout C."/>
            <person name="Waligurski E."/>
            <person name="Pamer E.G."/>
        </authorList>
    </citation>
    <scope>NUCLEOTIDE SEQUENCE</scope>
    <source>
        <strain evidence="2">DFI.7.46</strain>
    </source>
</reference>
<dbReference type="InterPro" id="IPR038461">
    <property type="entry name" value="Schlafen_AlbA_2_dom_sf"/>
</dbReference>
<dbReference type="Pfam" id="PF13749">
    <property type="entry name" value="HATPase_c_4"/>
    <property type="match status" value="1"/>
</dbReference>
<dbReference type="Pfam" id="PF04326">
    <property type="entry name" value="SLFN_AlbA_2"/>
    <property type="match status" value="1"/>
</dbReference>
<accession>A0AAJ1EXI8</accession>
<organism evidence="2 3">
    <name type="scientific">Varibaculum cambriense</name>
    <dbReference type="NCBI Taxonomy" id="184870"/>
    <lineage>
        <taxon>Bacteria</taxon>
        <taxon>Bacillati</taxon>
        <taxon>Actinomycetota</taxon>
        <taxon>Actinomycetes</taxon>
        <taxon>Actinomycetales</taxon>
        <taxon>Actinomycetaceae</taxon>
        <taxon>Varibaculum</taxon>
    </lineage>
</organism>
<feature type="domain" description="Schlafen AlbA-2" evidence="1">
    <location>
        <begin position="5"/>
        <end position="97"/>
    </location>
</feature>
<sequence>MSNTFLKTVSAYANFHDGEILFGIDDAGNAVGLDHLEETCLAIENRINDCITPRPRFSIQINQDDKTICLHVQEGSNKPYLYNGKAYRRSDSSTVEVDRVELSRLVLEGENLSFEELDSPEKNLQFKTLSAALRDQLDISDTSTDVLKTLGLIGPNGFNRAAALLADKNSYPGIDVIKFGASINEILDRTTVEQVSVLKQLDTAMEVFDRYLRLEEIEGATRTTKELVPREAFREAIANGLVHRTWDINSRLRVSIFPDCVEVYSPGGLPTGLSEAEYLRGRVSVLRNPILAEVFFRLGLIEKFGTGILRIRESYRGQTEIPKFEVLDNSITITLPFIGSRQQLNSQEKMLLNSMARGRRYSRSELDISSGFEKTKTLRLLNSLVSKQLVLAHGESRARRYSRL</sequence>